<dbReference type="Proteomes" id="UP000317624">
    <property type="component" value="Unassembled WGS sequence"/>
</dbReference>
<keyword evidence="3" id="KW-1185">Reference proteome</keyword>
<evidence type="ECO:0000313" key="3">
    <source>
        <dbReference type="Proteomes" id="UP000317624"/>
    </source>
</evidence>
<evidence type="ECO:0000313" key="2">
    <source>
        <dbReference type="EMBL" id="TVT43642.1"/>
    </source>
</evidence>
<comment type="caution">
    <text evidence="2">The sequence shown here is derived from an EMBL/GenBank/DDBJ whole genome shotgun (WGS) entry which is preliminary data.</text>
</comment>
<accession>A0A558C4S0</accession>
<keyword evidence="1" id="KW-0812">Transmembrane</keyword>
<gene>
    <name evidence="2" type="ORF">FNT36_06040</name>
</gene>
<dbReference type="AlphaFoldDB" id="A0A558C4S0"/>
<organism evidence="2 3">
    <name type="scientific">Hymenobacter setariae</name>
    <dbReference type="NCBI Taxonomy" id="2594794"/>
    <lineage>
        <taxon>Bacteria</taxon>
        <taxon>Pseudomonadati</taxon>
        <taxon>Bacteroidota</taxon>
        <taxon>Cytophagia</taxon>
        <taxon>Cytophagales</taxon>
        <taxon>Hymenobacteraceae</taxon>
        <taxon>Hymenobacter</taxon>
    </lineage>
</organism>
<keyword evidence="1" id="KW-0472">Membrane</keyword>
<dbReference type="RefSeq" id="WP_144845341.1">
    <property type="nucleotide sequence ID" value="NZ_VMRJ01000001.1"/>
</dbReference>
<dbReference type="EMBL" id="VMRJ01000001">
    <property type="protein sequence ID" value="TVT43642.1"/>
    <property type="molecule type" value="Genomic_DNA"/>
</dbReference>
<proteinExistence type="predicted"/>
<feature type="transmembrane region" description="Helical" evidence="1">
    <location>
        <begin position="6"/>
        <end position="26"/>
    </location>
</feature>
<evidence type="ECO:0000256" key="1">
    <source>
        <dbReference type="SAM" id="Phobius"/>
    </source>
</evidence>
<feature type="transmembrane region" description="Helical" evidence="1">
    <location>
        <begin position="38"/>
        <end position="59"/>
    </location>
</feature>
<name>A0A558C4S0_9BACT</name>
<protein>
    <submittedName>
        <fullName evidence="2">Uncharacterized protein</fullName>
    </submittedName>
</protein>
<keyword evidence="1" id="KW-1133">Transmembrane helix</keyword>
<sequence>MKWVSYIIALLLALVTAGVGLFFIGAQEQHEELLTYHLWSTLILRFLFASSLGLVGAGLW</sequence>
<reference evidence="2 3" key="1">
    <citation type="submission" date="2019-07" db="EMBL/GenBank/DDBJ databases">
        <title>Hymenobacter sp. straun FUR1 Genome sequencing and assembly.</title>
        <authorList>
            <person name="Chhetri G."/>
        </authorList>
    </citation>
    <scope>NUCLEOTIDE SEQUENCE [LARGE SCALE GENOMIC DNA]</scope>
    <source>
        <strain evidence="2 3">Fur1</strain>
    </source>
</reference>